<gene>
    <name evidence="2" type="ORF">GCM10010968_24930</name>
</gene>
<keyword evidence="1" id="KW-0472">Membrane</keyword>
<evidence type="ECO:0000256" key="1">
    <source>
        <dbReference type="SAM" id="Phobius"/>
    </source>
</evidence>
<accession>A0ABQ2KNW1</accession>
<dbReference type="Proteomes" id="UP000626982">
    <property type="component" value="Unassembled WGS sequence"/>
</dbReference>
<keyword evidence="1" id="KW-0812">Transmembrane</keyword>
<sequence length="356" mass="33994">MAGMRARPSVAHALAWTGFGTALALAAQSPVPASSLALGAAIVVAVGALALVVPVRAAPARQAAVAVLLALGWAVSLAVSALVSVEPERLALLSIVVAPMAMHVRATLAAVDEAPALAPAVRIAPTLLALAAGAALVAASGALGLPLLVPLALLAALLAAAAALLLTTPVDAHRAEPPRPAPLGRTWALLAIGAAGAVAVVALRPALSALGGVEPQPAGPTALALALGALLGPPLARLAERLPASVAVPTLATVAGAAALAAPVARPGLADLLAAVVLGIGAAALVALAELARRAGLRLSPGQLALLALAGAAGAGVAALLLTAVPLTDVVLGAAIACLVAGLGAWAPGSRERVAA</sequence>
<comment type="caution">
    <text evidence="2">The sequence shown here is derived from an EMBL/GenBank/DDBJ whole genome shotgun (WGS) entry which is preliminary data.</text>
</comment>
<feature type="transmembrane region" description="Helical" evidence="1">
    <location>
        <begin position="36"/>
        <end position="53"/>
    </location>
</feature>
<feature type="transmembrane region" description="Helical" evidence="1">
    <location>
        <begin position="219"/>
        <end position="239"/>
    </location>
</feature>
<feature type="transmembrane region" description="Helical" evidence="1">
    <location>
        <begin position="246"/>
        <end position="266"/>
    </location>
</feature>
<name>A0ABQ2KNW1_9MICO</name>
<protein>
    <submittedName>
        <fullName evidence="2">Uncharacterized protein</fullName>
    </submittedName>
</protein>
<keyword evidence="1" id="KW-1133">Transmembrane helix</keyword>
<reference evidence="3" key="1">
    <citation type="journal article" date="2019" name="Int. J. Syst. Evol. Microbiol.">
        <title>The Global Catalogue of Microorganisms (GCM) 10K type strain sequencing project: providing services to taxonomists for standard genome sequencing and annotation.</title>
        <authorList>
            <consortium name="The Broad Institute Genomics Platform"/>
            <consortium name="The Broad Institute Genome Sequencing Center for Infectious Disease"/>
            <person name="Wu L."/>
            <person name="Ma J."/>
        </authorList>
    </citation>
    <scope>NUCLEOTIDE SEQUENCE [LARGE SCALE GENOMIC DNA]</scope>
    <source>
        <strain evidence="3">CGMCC 1.6960</strain>
    </source>
</reference>
<feature type="transmembrane region" description="Helical" evidence="1">
    <location>
        <begin position="330"/>
        <end position="347"/>
    </location>
</feature>
<feature type="transmembrane region" description="Helical" evidence="1">
    <location>
        <begin position="187"/>
        <end position="207"/>
    </location>
</feature>
<keyword evidence="3" id="KW-1185">Reference proteome</keyword>
<feature type="transmembrane region" description="Helical" evidence="1">
    <location>
        <begin position="272"/>
        <end position="292"/>
    </location>
</feature>
<evidence type="ECO:0000313" key="3">
    <source>
        <dbReference type="Proteomes" id="UP000626982"/>
    </source>
</evidence>
<dbReference type="EMBL" id="BMLM01000002">
    <property type="protein sequence ID" value="GGN88885.1"/>
    <property type="molecule type" value="Genomic_DNA"/>
</dbReference>
<evidence type="ECO:0000313" key="2">
    <source>
        <dbReference type="EMBL" id="GGN88885.1"/>
    </source>
</evidence>
<proteinExistence type="predicted"/>
<organism evidence="2 3">
    <name type="scientific">Agrococcus terreus</name>
    <dbReference type="NCBI Taxonomy" id="574649"/>
    <lineage>
        <taxon>Bacteria</taxon>
        <taxon>Bacillati</taxon>
        <taxon>Actinomycetota</taxon>
        <taxon>Actinomycetes</taxon>
        <taxon>Micrococcales</taxon>
        <taxon>Microbacteriaceae</taxon>
        <taxon>Agrococcus</taxon>
    </lineage>
</organism>
<feature type="transmembrane region" description="Helical" evidence="1">
    <location>
        <begin position="65"/>
        <end position="85"/>
    </location>
</feature>
<feature type="transmembrane region" description="Helical" evidence="1">
    <location>
        <begin position="304"/>
        <end position="324"/>
    </location>
</feature>
<feature type="transmembrane region" description="Helical" evidence="1">
    <location>
        <begin position="123"/>
        <end position="141"/>
    </location>
</feature>
<feature type="transmembrane region" description="Helical" evidence="1">
    <location>
        <begin position="147"/>
        <end position="166"/>
    </location>
</feature>
<feature type="transmembrane region" description="Helical" evidence="1">
    <location>
        <begin position="91"/>
        <end position="111"/>
    </location>
</feature>